<dbReference type="FunFam" id="3.50.50.60:FF:000214">
    <property type="entry name" value="PROBABLE MONOOXYGENASE"/>
    <property type="match status" value="1"/>
</dbReference>
<organism evidence="11 12">
    <name type="scientific">Mycobacteroides abscessus 21</name>
    <dbReference type="NCBI Taxonomy" id="1299324"/>
    <lineage>
        <taxon>Bacteria</taxon>
        <taxon>Bacillati</taxon>
        <taxon>Actinomycetota</taxon>
        <taxon>Actinomycetes</taxon>
        <taxon>Mycobacteriales</taxon>
        <taxon>Mycobacteriaceae</taxon>
        <taxon>Mycobacteroides</taxon>
        <taxon>Mycobacteroides abscessus</taxon>
    </lineage>
</organism>
<evidence type="ECO:0000256" key="6">
    <source>
        <dbReference type="ARBA" id="ARBA00023002"/>
    </source>
</evidence>
<dbReference type="Pfam" id="PF13738">
    <property type="entry name" value="Pyr_redox_3"/>
    <property type="match status" value="1"/>
</dbReference>
<reference evidence="11 12" key="1">
    <citation type="submission" date="2013-12" db="EMBL/GenBank/DDBJ databases">
        <authorList>
            <person name="Madinger N."/>
            <person name="Lenaerts A."/>
            <person name="Ordway D."/>
            <person name="DeGroote M.A."/>
            <person name="Parker T."/>
            <person name="Sizemore C."/>
            <person name="Tallon L.J."/>
            <person name="Sadzewicz L.K."/>
            <person name="Sengamalay N."/>
            <person name="Fraser C.M."/>
            <person name="Hine E."/>
            <person name="Shefchek K.A."/>
            <person name="Das S.P."/>
            <person name="Tettelin H."/>
        </authorList>
    </citation>
    <scope>NUCLEOTIDE SEQUENCE [LARGE SCALE GENOMIC DNA]</scope>
    <source>
        <strain evidence="11 12">21</strain>
    </source>
</reference>
<dbReference type="GO" id="GO:0016709">
    <property type="term" value="F:oxidoreductase activity, acting on paired donors, with incorporation or reduction of molecular oxygen, NAD(P)H as one donor, and incorporation of one atom of oxygen"/>
    <property type="evidence" value="ECO:0007669"/>
    <property type="project" value="UniProtKB-ARBA"/>
</dbReference>
<dbReference type="Proteomes" id="UP000020103">
    <property type="component" value="Unassembled WGS sequence"/>
</dbReference>
<dbReference type="InterPro" id="IPR051209">
    <property type="entry name" value="FAD-bind_Monooxygenase_sf"/>
</dbReference>
<keyword evidence="3" id="KW-0285">Flavoprotein</keyword>
<evidence type="ECO:0000313" key="12">
    <source>
        <dbReference type="Proteomes" id="UP000020103"/>
    </source>
</evidence>
<dbReference type="InterPro" id="IPR036188">
    <property type="entry name" value="FAD/NAD-bd_sf"/>
</dbReference>
<feature type="region of interest" description="Disordered" evidence="10">
    <location>
        <begin position="1"/>
        <end position="22"/>
    </location>
</feature>
<dbReference type="PANTHER" id="PTHR42877">
    <property type="entry name" value="L-ORNITHINE N(5)-MONOOXYGENASE-RELATED"/>
    <property type="match status" value="1"/>
</dbReference>
<comment type="caution">
    <text evidence="11">The sequence shown here is derived from an EMBL/GenBank/DDBJ whole genome shotgun (WGS) entry which is preliminary data.</text>
</comment>
<sequence>MTVTETSHEEQRPDTVGDGGSSEPIRIRALIVGTGFSGIGAGIALQKMGVPFHILEKAGEMGGTWRDNTYPGAACDVPTHLYSFSFEPRSTWDRLFSQQPEIFDYLKEVGAKYGLYRHVTFNTRVTRGYWDEDEYRWHVFTDGGQEYICQFLISGVGALHIPSIPEIEGLDRFEGPVFHSAQWNHDYDLTGKKVAVIGTGASAIQFVPEIVGKVGELKLFQRTPPWVLPRTNVEFGALAKRAFAGVPGLRALFRSGMYFGAEAGAYAMNRRPALLKGIELLGRAYIKSQISDPEVRRKVTPDYRAGCKRLLGSATYYKAIENRKTELVTEAITRVTTDGVVTSDGIERKVDAIIFGTGFHVTDSYKYLDLKGQGGEDLGERWSSQGVTAHRGITIAGMPNLFFLLGPNTGLGHNSIVFMIESQIHYVTEAIKQVDAAYAQALVPTREAQDRFNAEVQRKLQGSVWNSGGCQSWYLDEHGKNRTLWSGFTFEYWSQTRKVDPSEYEFEGRCGQRCAGPSPVRTGPGRSRQVWPHSSFARVEARNDEELRQQGCRNHRCRFRYRPQPGVGVGAAWCALGTFGHRYRRGGRYRRALREGGRDRHPLRARRGRSRRRLCPCRRRQE</sequence>
<evidence type="ECO:0000256" key="1">
    <source>
        <dbReference type="ARBA" id="ARBA00001974"/>
    </source>
</evidence>
<evidence type="ECO:0000256" key="2">
    <source>
        <dbReference type="ARBA" id="ARBA00010139"/>
    </source>
</evidence>
<evidence type="ECO:0000313" key="11">
    <source>
        <dbReference type="EMBL" id="EUA46150.1"/>
    </source>
</evidence>
<feature type="compositionally biased region" description="Basic and acidic residues" evidence="10">
    <location>
        <begin position="1"/>
        <end position="15"/>
    </location>
</feature>
<dbReference type="EMBL" id="JAOF01000001">
    <property type="protein sequence ID" value="EUA46150.1"/>
    <property type="molecule type" value="Genomic_DNA"/>
</dbReference>
<evidence type="ECO:0000256" key="8">
    <source>
        <dbReference type="ARBA" id="ARBA00057341"/>
    </source>
</evidence>
<protein>
    <recommendedName>
        <fullName evidence="9">Baeyer-Villiger monooxygenase</fullName>
    </recommendedName>
</protein>
<keyword evidence="6" id="KW-0560">Oxidoreductase</keyword>
<evidence type="ECO:0000256" key="3">
    <source>
        <dbReference type="ARBA" id="ARBA00022630"/>
    </source>
</evidence>
<keyword evidence="5" id="KW-0521">NADP</keyword>
<comment type="function">
    <text evidence="8">Catalyzes a Baeyer-Villiger oxidation reaction, i.e. the insertion of an oxygen atom into a carbon-carbon bond adjacent to a carbonyl, which converts ketones to esters or lactones using NADPH and/or NADH as an electron donor. Thus, can convert bicyclo[3.2.0]hept-2-en-6-one into the oxidative lactone products 2-oxabicyclo[3.3.0]oct-6-en-3-one and 3-oxabicyclo[3.3.0]oct-6-en-2-one. Is also able to catalyze the sulfoxidation of methyl phenyl sulfide (thioanisole).</text>
</comment>
<keyword evidence="7 11" id="KW-0503">Monooxygenase</keyword>
<dbReference type="FunFam" id="3.50.50.60:FF:000266">
    <property type="entry name" value="Baeyer-Villiger monooxygenase"/>
    <property type="match status" value="1"/>
</dbReference>
<evidence type="ECO:0000256" key="10">
    <source>
        <dbReference type="SAM" id="MobiDB-lite"/>
    </source>
</evidence>
<gene>
    <name evidence="11" type="ORF">I543_4253</name>
</gene>
<keyword evidence="4" id="KW-0274">FAD</keyword>
<evidence type="ECO:0000256" key="7">
    <source>
        <dbReference type="ARBA" id="ARBA00023033"/>
    </source>
</evidence>
<proteinExistence type="inferred from homology"/>
<evidence type="ECO:0000256" key="4">
    <source>
        <dbReference type="ARBA" id="ARBA00022827"/>
    </source>
</evidence>
<dbReference type="SUPFAM" id="SSF51905">
    <property type="entry name" value="FAD/NAD(P)-binding domain"/>
    <property type="match status" value="1"/>
</dbReference>
<name>A0A829Q064_9MYCO</name>
<dbReference type="Gene3D" id="3.50.50.60">
    <property type="entry name" value="FAD/NAD(P)-binding domain"/>
    <property type="match status" value="3"/>
</dbReference>
<evidence type="ECO:0000256" key="9">
    <source>
        <dbReference type="ARBA" id="ARBA00074115"/>
    </source>
</evidence>
<dbReference type="AlphaFoldDB" id="A0A829Q064"/>
<dbReference type="PANTHER" id="PTHR42877:SF4">
    <property type="entry name" value="FAD_NAD(P)-BINDING DOMAIN-CONTAINING PROTEIN-RELATED"/>
    <property type="match status" value="1"/>
</dbReference>
<evidence type="ECO:0000256" key="5">
    <source>
        <dbReference type="ARBA" id="ARBA00022857"/>
    </source>
</evidence>
<comment type="similarity">
    <text evidence="2">Belongs to the FAD-binding monooxygenase family.</text>
</comment>
<comment type="cofactor">
    <cofactor evidence="1">
        <name>FAD</name>
        <dbReference type="ChEBI" id="CHEBI:57692"/>
    </cofactor>
</comment>
<accession>A0A829Q064</accession>